<dbReference type="EMBL" id="NHOQ01002838">
    <property type="protein sequence ID" value="PWA14451.1"/>
    <property type="molecule type" value="Genomic_DNA"/>
</dbReference>
<protein>
    <recommendedName>
        <fullName evidence="3">C2H2-type domain-containing protein</fullName>
    </recommendedName>
</protein>
<dbReference type="AlphaFoldDB" id="A0A315URE0"/>
<keyword evidence="1" id="KW-0862">Zinc</keyword>
<dbReference type="SMART" id="SM00355">
    <property type="entry name" value="ZnF_C2H2"/>
    <property type="match status" value="4"/>
</dbReference>
<sequence length="495" mass="55386">MPKTKMEASDHDYSYPLANAEAEHQQLHITVQMGRSLPSVKKCLCCPSPQYHCPFCGPGFFKPTKLSKVKIHMDGHFNKAVSYIDYTIHRCGLSCRKRQHFHCLYCTATVLRKRDLKVHLSFCHMKHTRTTSVQTSDSSAPAQDLNPTWSDRDSRPTQSRLAYCTKLECSNSSWLNNTLLCTTLRDEPESLHSPDLVGSCVKENKIKMAKDHDCGSNLAEAEPKENKLHNTIQTGRSLPFVKKCRCCPSPQYHCPFCGLEYFKPTKLSKLKIHLSGHIKKAILHGDYTIYRCGLSCRKQQHFHCLYCTATVLRKRDLNVHLSCHIKHTGTSPASDQSTQSPVTSVLSPNPTSLPPNPNKLACSTKLEEVLPLRPDQTDSYSLPHNPIVQTCVKQLSVVKPRCSPDSGGTRVRENQMKTEAQDHDGYNVAPCNSSDGAFSAIFEKVSLQSICTVSLFILILSDRDPSSFSSAKDVSFEPIEKGLIPRAIAQTSRLI</sequence>
<name>A0A315URE0_GAMAF</name>
<evidence type="ECO:0000256" key="2">
    <source>
        <dbReference type="SAM" id="MobiDB-lite"/>
    </source>
</evidence>
<feature type="compositionally biased region" description="Polar residues" evidence="2">
    <location>
        <begin position="328"/>
        <end position="343"/>
    </location>
</feature>
<comment type="caution">
    <text evidence="4">The sequence shown here is derived from an EMBL/GenBank/DDBJ whole genome shotgun (WGS) entry which is preliminary data.</text>
</comment>
<dbReference type="Proteomes" id="UP000250572">
    <property type="component" value="Unassembled WGS sequence"/>
</dbReference>
<evidence type="ECO:0000313" key="5">
    <source>
        <dbReference type="Proteomes" id="UP000250572"/>
    </source>
</evidence>
<feature type="domain" description="C2H2-type" evidence="3">
    <location>
        <begin position="302"/>
        <end position="332"/>
    </location>
</feature>
<evidence type="ECO:0000259" key="3">
    <source>
        <dbReference type="PROSITE" id="PS50157"/>
    </source>
</evidence>
<dbReference type="PROSITE" id="PS50157">
    <property type="entry name" value="ZINC_FINGER_C2H2_2"/>
    <property type="match status" value="1"/>
</dbReference>
<proteinExistence type="predicted"/>
<gene>
    <name evidence="4" type="ORF">CCH79_00011131</name>
</gene>
<keyword evidence="5" id="KW-1185">Reference proteome</keyword>
<evidence type="ECO:0000256" key="1">
    <source>
        <dbReference type="PROSITE-ProRule" id="PRU00042"/>
    </source>
</evidence>
<dbReference type="InterPro" id="IPR039598">
    <property type="entry name" value="HMGXB3"/>
</dbReference>
<accession>A0A315URE0</accession>
<feature type="region of interest" description="Disordered" evidence="2">
    <location>
        <begin position="133"/>
        <end position="155"/>
    </location>
</feature>
<dbReference type="InterPro" id="IPR013087">
    <property type="entry name" value="Znf_C2H2_type"/>
</dbReference>
<dbReference type="PANTHER" id="PTHR17609">
    <property type="entry name" value="HMG DOMAIN-CONTAINING PROTEIN 3"/>
    <property type="match status" value="1"/>
</dbReference>
<dbReference type="PROSITE" id="PS00028">
    <property type="entry name" value="ZINC_FINGER_C2H2_1"/>
    <property type="match status" value="2"/>
</dbReference>
<dbReference type="GO" id="GO:0008270">
    <property type="term" value="F:zinc ion binding"/>
    <property type="evidence" value="ECO:0007669"/>
    <property type="project" value="UniProtKB-KW"/>
</dbReference>
<keyword evidence="1" id="KW-0479">Metal-binding</keyword>
<organism evidence="4 5">
    <name type="scientific">Gambusia affinis</name>
    <name type="common">Western mosquitofish</name>
    <name type="synonym">Heterandria affinis</name>
    <dbReference type="NCBI Taxonomy" id="33528"/>
    <lineage>
        <taxon>Eukaryota</taxon>
        <taxon>Metazoa</taxon>
        <taxon>Chordata</taxon>
        <taxon>Craniata</taxon>
        <taxon>Vertebrata</taxon>
        <taxon>Euteleostomi</taxon>
        <taxon>Actinopterygii</taxon>
        <taxon>Neopterygii</taxon>
        <taxon>Teleostei</taxon>
        <taxon>Neoteleostei</taxon>
        <taxon>Acanthomorphata</taxon>
        <taxon>Ovalentaria</taxon>
        <taxon>Atherinomorphae</taxon>
        <taxon>Cyprinodontiformes</taxon>
        <taxon>Poeciliidae</taxon>
        <taxon>Poeciliinae</taxon>
        <taxon>Gambusia</taxon>
    </lineage>
</organism>
<evidence type="ECO:0000313" key="4">
    <source>
        <dbReference type="EMBL" id="PWA14451.1"/>
    </source>
</evidence>
<feature type="region of interest" description="Disordered" evidence="2">
    <location>
        <begin position="327"/>
        <end position="357"/>
    </location>
</feature>
<feature type="compositionally biased region" description="Polar residues" evidence="2">
    <location>
        <begin position="133"/>
        <end position="149"/>
    </location>
</feature>
<dbReference type="PANTHER" id="PTHR17609:SF3">
    <property type="entry name" value="SAP DOMAIN-CONTAINING PROTEIN"/>
    <property type="match status" value="1"/>
</dbReference>
<reference evidence="4 5" key="1">
    <citation type="journal article" date="2018" name="G3 (Bethesda)">
        <title>A High-Quality Reference Genome for the Invasive Mosquitofish Gambusia affinis Using a Chicago Library.</title>
        <authorList>
            <person name="Hoffberg S.L."/>
            <person name="Troendle N.J."/>
            <person name="Glenn T.C."/>
            <person name="Mahmud O."/>
            <person name="Louha S."/>
            <person name="Chalopin D."/>
            <person name="Bennetzen J.L."/>
            <person name="Mauricio R."/>
        </authorList>
    </citation>
    <scope>NUCLEOTIDE SEQUENCE [LARGE SCALE GENOMIC DNA]</scope>
    <source>
        <strain evidence="4">NE01/NJP1002.9</strain>
        <tissue evidence="4">Muscle</tissue>
    </source>
</reference>
<keyword evidence="1" id="KW-0863">Zinc-finger</keyword>